<reference evidence="1" key="1">
    <citation type="submission" date="2022-12" db="EMBL/GenBank/DDBJ databases">
        <authorList>
            <person name="Alioto T."/>
            <person name="Alioto T."/>
            <person name="Gomez Garrido J."/>
        </authorList>
    </citation>
    <scope>NUCLEOTIDE SEQUENCE</scope>
</reference>
<protein>
    <submittedName>
        <fullName evidence="1">Uncharacterized protein</fullName>
    </submittedName>
</protein>
<proteinExistence type="predicted"/>
<dbReference type="EMBL" id="OX395137">
    <property type="protein sequence ID" value="CAI5788817.1"/>
    <property type="molecule type" value="Genomic_DNA"/>
</dbReference>
<evidence type="ECO:0000313" key="1">
    <source>
        <dbReference type="EMBL" id="CAI5788817.1"/>
    </source>
</evidence>
<dbReference type="AlphaFoldDB" id="A0AA35L3X4"/>
<dbReference type="Proteomes" id="UP001178461">
    <property type="component" value="Chromosome 12"/>
</dbReference>
<gene>
    <name evidence="1" type="ORF">PODLI_1B001241</name>
</gene>
<organism evidence="1 2">
    <name type="scientific">Podarcis lilfordi</name>
    <name type="common">Lilford's wall lizard</name>
    <dbReference type="NCBI Taxonomy" id="74358"/>
    <lineage>
        <taxon>Eukaryota</taxon>
        <taxon>Metazoa</taxon>
        <taxon>Chordata</taxon>
        <taxon>Craniata</taxon>
        <taxon>Vertebrata</taxon>
        <taxon>Euteleostomi</taxon>
        <taxon>Lepidosauria</taxon>
        <taxon>Squamata</taxon>
        <taxon>Bifurcata</taxon>
        <taxon>Unidentata</taxon>
        <taxon>Episquamata</taxon>
        <taxon>Laterata</taxon>
        <taxon>Lacertibaenia</taxon>
        <taxon>Lacertidae</taxon>
        <taxon>Podarcis</taxon>
    </lineage>
</organism>
<sequence length="82" mass="9556">MSKENYTSTDDFNFEFSTPSYPFLLHIHQIPDEYKGSPYFMCKVAVSRKKHLSSAPLIFTVYLLREKEKGKKTFLWGEADVA</sequence>
<keyword evidence="2" id="KW-1185">Reference proteome</keyword>
<evidence type="ECO:0000313" key="2">
    <source>
        <dbReference type="Proteomes" id="UP001178461"/>
    </source>
</evidence>
<accession>A0AA35L3X4</accession>
<name>A0AA35L3X4_9SAUR</name>